<sequence>MPSRHLLNHSDSIFSFKSCPTALQLIKCLEATCGSNLQGSGIIADWFSWLAQKPAVMLDVLFSFVKSMSTDLDPREDYLIFVERECGAIDLNVLTF</sequence>
<proteinExistence type="predicted"/>
<evidence type="ECO:0000313" key="1">
    <source>
        <dbReference type="EMBL" id="GFO06950.1"/>
    </source>
</evidence>
<reference evidence="1 2" key="1">
    <citation type="journal article" date="2021" name="Elife">
        <title>Chloroplast acquisition without the gene transfer in kleptoplastic sea slugs, Plakobranchus ocellatus.</title>
        <authorList>
            <person name="Maeda T."/>
            <person name="Takahashi S."/>
            <person name="Yoshida T."/>
            <person name="Shimamura S."/>
            <person name="Takaki Y."/>
            <person name="Nagai Y."/>
            <person name="Toyoda A."/>
            <person name="Suzuki Y."/>
            <person name="Arimoto A."/>
            <person name="Ishii H."/>
            <person name="Satoh N."/>
            <person name="Nishiyama T."/>
            <person name="Hasebe M."/>
            <person name="Maruyama T."/>
            <person name="Minagawa J."/>
            <person name="Obokata J."/>
            <person name="Shigenobu S."/>
        </authorList>
    </citation>
    <scope>NUCLEOTIDE SEQUENCE [LARGE SCALE GENOMIC DNA]</scope>
</reference>
<name>A0AAV4AHY6_9GAST</name>
<evidence type="ECO:0000313" key="2">
    <source>
        <dbReference type="Proteomes" id="UP000735302"/>
    </source>
</evidence>
<dbReference type="Proteomes" id="UP000735302">
    <property type="component" value="Unassembled WGS sequence"/>
</dbReference>
<comment type="caution">
    <text evidence="1">The sequence shown here is derived from an EMBL/GenBank/DDBJ whole genome shotgun (WGS) entry which is preliminary data.</text>
</comment>
<dbReference type="EMBL" id="BLXT01003829">
    <property type="protein sequence ID" value="GFO06950.1"/>
    <property type="molecule type" value="Genomic_DNA"/>
</dbReference>
<gene>
    <name evidence="1" type="ORF">PoB_003345500</name>
</gene>
<organism evidence="1 2">
    <name type="scientific">Plakobranchus ocellatus</name>
    <dbReference type="NCBI Taxonomy" id="259542"/>
    <lineage>
        <taxon>Eukaryota</taxon>
        <taxon>Metazoa</taxon>
        <taxon>Spiralia</taxon>
        <taxon>Lophotrochozoa</taxon>
        <taxon>Mollusca</taxon>
        <taxon>Gastropoda</taxon>
        <taxon>Heterobranchia</taxon>
        <taxon>Euthyneura</taxon>
        <taxon>Panpulmonata</taxon>
        <taxon>Sacoglossa</taxon>
        <taxon>Placobranchoidea</taxon>
        <taxon>Plakobranchidae</taxon>
        <taxon>Plakobranchus</taxon>
    </lineage>
</organism>
<protein>
    <submittedName>
        <fullName evidence="1">Uncharacterized protein</fullName>
    </submittedName>
</protein>
<keyword evidence="2" id="KW-1185">Reference proteome</keyword>
<dbReference type="AlphaFoldDB" id="A0AAV4AHY6"/>
<accession>A0AAV4AHY6</accession>